<keyword evidence="1" id="KW-0732">Signal</keyword>
<proteinExistence type="predicted"/>
<dbReference type="Proteomes" id="UP001159363">
    <property type="component" value="Chromosome 3"/>
</dbReference>
<feature type="non-terminal residue" evidence="2">
    <location>
        <position position="99"/>
    </location>
</feature>
<protein>
    <submittedName>
        <fullName evidence="2">Uncharacterized protein</fullName>
    </submittedName>
</protein>
<accession>A0ABQ9HZT3</accession>
<evidence type="ECO:0000256" key="1">
    <source>
        <dbReference type="SAM" id="SignalP"/>
    </source>
</evidence>
<reference evidence="2 3" key="1">
    <citation type="submission" date="2023-02" db="EMBL/GenBank/DDBJ databases">
        <title>LHISI_Scaffold_Assembly.</title>
        <authorList>
            <person name="Stuart O.P."/>
            <person name="Cleave R."/>
            <person name="Magrath M.J.L."/>
            <person name="Mikheyev A.S."/>
        </authorList>
    </citation>
    <scope>NUCLEOTIDE SEQUENCE [LARGE SCALE GENOMIC DNA]</scope>
    <source>
        <strain evidence="2">Daus_M_001</strain>
        <tissue evidence="2">Leg muscle</tissue>
    </source>
</reference>
<name>A0ABQ9HZT3_9NEOP</name>
<gene>
    <name evidence="2" type="ORF">PR048_009408</name>
</gene>
<feature type="chain" id="PRO_5045789323" evidence="1">
    <location>
        <begin position="32"/>
        <end position="99"/>
    </location>
</feature>
<keyword evidence="3" id="KW-1185">Reference proteome</keyword>
<evidence type="ECO:0000313" key="2">
    <source>
        <dbReference type="EMBL" id="KAJ8889903.1"/>
    </source>
</evidence>
<evidence type="ECO:0000313" key="3">
    <source>
        <dbReference type="Proteomes" id="UP001159363"/>
    </source>
</evidence>
<organism evidence="2 3">
    <name type="scientific">Dryococelus australis</name>
    <dbReference type="NCBI Taxonomy" id="614101"/>
    <lineage>
        <taxon>Eukaryota</taxon>
        <taxon>Metazoa</taxon>
        <taxon>Ecdysozoa</taxon>
        <taxon>Arthropoda</taxon>
        <taxon>Hexapoda</taxon>
        <taxon>Insecta</taxon>
        <taxon>Pterygota</taxon>
        <taxon>Neoptera</taxon>
        <taxon>Polyneoptera</taxon>
        <taxon>Phasmatodea</taxon>
        <taxon>Verophasmatodea</taxon>
        <taxon>Anareolatae</taxon>
        <taxon>Phasmatidae</taxon>
        <taxon>Eurycanthinae</taxon>
        <taxon>Dryococelus</taxon>
    </lineage>
</organism>
<comment type="caution">
    <text evidence="2">The sequence shown here is derived from an EMBL/GenBank/DDBJ whole genome shotgun (WGS) entry which is preliminary data.</text>
</comment>
<dbReference type="EMBL" id="JARBHB010000003">
    <property type="protein sequence ID" value="KAJ8889903.1"/>
    <property type="molecule type" value="Genomic_DNA"/>
</dbReference>
<sequence>MGTFSTRGWMSPFLLGNELLVFLDTVIRSLAQQFELVECHRKIFSFLYDIRKLQEWDSYELKAKCMQLAKMLTESAKCDTDGQELYQELFILPSMLPSG</sequence>
<feature type="signal peptide" evidence="1">
    <location>
        <begin position="1"/>
        <end position="31"/>
    </location>
</feature>